<feature type="DNA-binding region" description="OmpR/PhoB-type" evidence="5">
    <location>
        <begin position="127"/>
        <end position="223"/>
    </location>
</feature>
<dbReference type="Gene3D" id="3.40.50.2300">
    <property type="match status" value="1"/>
</dbReference>
<dbReference type="PANTHER" id="PTHR48111">
    <property type="entry name" value="REGULATOR OF RPOS"/>
    <property type="match status" value="1"/>
</dbReference>
<dbReference type="GO" id="GO:0000976">
    <property type="term" value="F:transcription cis-regulatory region binding"/>
    <property type="evidence" value="ECO:0007669"/>
    <property type="project" value="TreeGrafter"/>
</dbReference>
<dbReference type="SUPFAM" id="SSF52172">
    <property type="entry name" value="CheY-like"/>
    <property type="match status" value="1"/>
</dbReference>
<protein>
    <submittedName>
        <fullName evidence="8">DNA-binding response regulator</fullName>
    </submittedName>
</protein>
<evidence type="ECO:0000256" key="3">
    <source>
        <dbReference type="ARBA" id="ARBA00023125"/>
    </source>
</evidence>
<dbReference type="InterPro" id="IPR001867">
    <property type="entry name" value="OmpR/PhoB-type_DNA-bd"/>
</dbReference>
<evidence type="ECO:0000259" key="6">
    <source>
        <dbReference type="PROSITE" id="PS50110"/>
    </source>
</evidence>
<dbReference type="InterPro" id="IPR001789">
    <property type="entry name" value="Sig_transdc_resp-reg_receiver"/>
</dbReference>
<dbReference type="PROSITE" id="PS51755">
    <property type="entry name" value="OMPR_PHOB"/>
    <property type="match status" value="1"/>
</dbReference>
<name>A0A1F6GFP2_9PROT</name>
<evidence type="ECO:0000259" key="7">
    <source>
        <dbReference type="PROSITE" id="PS51755"/>
    </source>
</evidence>
<evidence type="ECO:0000256" key="4">
    <source>
        <dbReference type="PROSITE-ProRule" id="PRU00169"/>
    </source>
</evidence>
<dbReference type="GO" id="GO:0005829">
    <property type="term" value="C:cytosol"/>
    <property type="evidence" value="ECO:0007669"/>
    <property type="project" value="TreeGrafter"/>
</dbReference>
<proteinExistence type="predicted"/>
<dbReference type="PROSITE" id="PS50110">
    <property type="entry name" value="RESPONSE_REGULATORY"/>
    <property type="match status" value="1"/>
</dbReference>
<keyword evidence="3 5" id="KW-0238">DNA-binding</keyword>
<keyword evidence="2" id="KW-0902">Two-component regulatory system</keyword>
<accession>A0A1F6GFP2</accession>
<dbReference type="PANTHER" id="PTHR48111:SF40">
    <property type="entry name" value="PHOSPHATE REGULON TRANSCRIPTIONAL REGULATORY PROTEIN PHOB"/>
    <property type="match status" value="1"/>
</dbReference>
<gene>
    <name evidence="8" type="ORF">A2527_00190</name>
</gene>
<dbReference type="SMART" id="SM00862">
    <property type="entry name" value="Trans_reg_C"/>
    <property type="match status" value="1"/>
</dbReference>
<evidence type="ECO:0000256" key="1">
    <source>
        <dbReference type="ARBA" id="ARBA00022553"/>
    </source>
</evidence>
<reference evidence="8 9" key="1">
    <citation type="journal article" date="2016" name="Nat. Commun.">
        <title>Thousands of microbial genomes shed light on interconnected biogeochemical processes in an aquifer system.</title>
        <authorList>
            <person name="Anantharaman K."/>
            <person name="Brown C.T."/>
            <person name="Hug L.A."/>
            <person name="Sharon I."/>
            <person name="Castelle C.J."/>
            <person name="Probst A.J."/>
            <person name="Thomas B.C."/>
            <person name="Singh A."/>
            <person name="Wilkins M.J."/>
            <person name="Karaoz U."/>
            <person name="Brodie E.L."/>
            <person name="Williams K.H."/>
            <person name="Hubbard S.S."/>
            <person name="Banfield J.F."/>
        </authorList>
    </citation>
    <scope>NUCLEOTIDE SEQUENCE [LARGE SCALE GENOMIC DNA]</scope>
</reference>
<evidence type="ECO:0000313" key="8">
    <source>
        <dbReference type="EMBL" id="OGG96933.1"/>
    </source>
</evidence>
<dbReference type="AlphaFoldDB" id="A0A1F6GFP2"/>
<dbReference type="InterPro" id="IPR011006">
    <property type="entry name" value="CheY-like_superfamily"/>
</dbReference>
<keyword evidence="1 4" id="KW-0597">Phosphoprotein</keyword>
<dbReference type="GO" id="GO:0000156">
    <property type="term" value="F:phosphorelay response regulator activity"/>
    <property type="evidence" value="ECO:0007669"/>
    <property type="project" value="TreeGrafter"/>
</dbReference>
<organism evidence="8 9">
    <name type="scientific">Candidatus Lambdaproteobacteria bacterium RIFOXYD2_FULL_50_16</name>
    <dbReference type="NCBI Taxonomy" id="1817772"/>
    <lineage>
        <taxon>Bacteria</taxon>
        <taxon>Pseudomonadati</taxon>
        <taxon>Pseudomonadota</taxon>
        <taxon>Candidatus Lambdaproteobacteria</taxon>
    </lineage>
</organism>
<dbReference type="Pfam" id="PF00072">
    <property type="entry name" value="Response_reg"/>
    <property type="match status" value="1"/>
</dbReference>
<dbReference type="GO" id="GO:0032993">
    <property type="term" value="C:protein-DNA complex"/>
    <property type="evidence" value="ECO:0007669"/>
    <property type="project" value="TreeGrafter"/>
</dbReference>
<dbReference type="GO" id="GO:0006355">
    <property type="term" value="P:regulation of DNA-templated transcription"/>
    <property type="evidence" value="ECO:0007669"/>
    <property type="project" value="InterPro"/>
</dbReference>
<dbReference type="Gene3D" id="6.10.250.690">
    <property type="match status" value="1"/>
</dbReference>
<dbReference type="STRING" id="1817772.A2527_00190"/>
<evidence type="ECO:0000256" key="5">
    <source>
        <dbReference type="PROSITE-ProRule" id="PRU01091"/>
    </source>
</evidence>
<evidence type="ECO:0000256" key="2">
    <source>
        <dbReference type="ARBA" id="ARBA00023012"/>
    </source>
</evidence>
<feature type="domain" description="OmpR/PhoB-type" evidence="7">
    <location>
        <begin position="127"/>
        <end position="223"/>
    </location>
</feature>
<feature type="modified residue" description="4-aspartylphosphate" evidence="4">
    <location>
        <position position="52"/>
    </location>
</feature>
<dbReference type="InterPro" id="IPR039420">
    <property type="entry name" value="WalR-like"/>
</dbReference>
<sequence length="223" mass="25566">MNHILVIEDQEDVRELIAYNLKKQNYEVIEAANANDALILLEDVSLDLVLLDLMLPGLSGLDFLKILKAKDEYRQLAVIILSAKTEEQEVVTGLKLGADDYVTKPFSIKVLLAKIESVLRRVSQREEDVLTYQDIRLHQDEHKVFSGKEEVILTNKEFELLLLFLKKPKKIFHRYQLLNSIWGYDSETYTRTVDAHVSSLRKKLGPMGKLIRSVPKVGYGLDV</sequence>
<dbReference type="Pfam" id="PF00486">
    <property type="entry name" value="Trans_reg_C"/>
    <property type="match status" value="1"/>
</dbReference>
<dbReference type="SMART" id="SM00448">
    <property type="entry name" value="REC"/>
    <property type="match status" value="1"/>
</dbReference>
<feature type="domain" description="Response regulatory" evidence="6">
    <location>
        <begin position="3"/>
        <end position="119"/>
    </location>
</feature>
<dbReference type="InterPro" id="IPR036388">
    <property type="entry name" value="WH-like_DNA-bd_sf"/>
</dbReference>
<evidence type="ECO:0000313" key="9">
    <source>
        <dbReference type="Proteomes" id="UP000178449"/>
    </source>
</evidence>
<dbReference type="Proteomes" id="UP000178449">
    <property type="component" value="Unassembled WGS sequence"/>
</dbReference>
<comment type="caution">
    <text evidence="8">The sequence shown here is derived from an EMBL/GenBank/DDBJ whole genome shotgun (WGS) entry which is preliminary data.</text>
</comment>
<dbReference type="Gene3D" id="1.10.10.10">
    <property type="entry name" value="Winged helix-like DNA-binding domain superfamily/Winged helix DNA-binding domain"/>
    <property type="match status" value="1"/>
</dbReference>
<dbReference type="CDD" id="cd00383">
    <property type="entry name" value="trans_reg_C"/>
    <property type="match status" value="1"/>
</dbReference>
<dbReference type="EMBL" id="MFNE01000007">
    <property type="protein sequence ID" value="OGG96933.1"/>
    <property type="molecule type" value="Genomic_DNA"/>
</dbReference>